<organism evidence="1 2">
    <name type="scientific">Zalaria obscura</name>
    <dbReference type="NCBI Taxonomy" id="2024903"/>
    <lineage>
        <taxon>Eukaryota</taxon>
        <taxon>Fungi</taxon>
        <taxon>Dikarya</taxon>
        <taxon>Ascomycota</taxon>
        <taxon>Pezizomycotina</taxon>
        <taxon>Dothideomycetes</taxon>
        <taxon>Dothideomycetidae</taxon>
        <taxon>Dothideales</taxon>
        <taxon>Zalariaceae</taxon>
        <taxon>Zalaria</taxon>
    </lineage>
</organism>
<proteinExistence type="predicted"/>
<comment type="caution">
    <text evidence="1">The sequence shown here is derived from an EMBL/GenBank/DDBJ whole genome shotgun (WGS) entry which is preliminary data.</text>
</comment>
<keyword evidence="2" id="KW-1185">Reference proteome</keyword>
<sequence>MDTVAHSPQSYNHIPGLMSIEQWEAEVKDQLQREQASNPSQIPSQPTSKKRKIFIPSQEPVLLPSKPSATSVAELNTVCQQCRLRPEYDFVKVATQQFTVILRLLDNDGTRMWGLFDANNMRFVSKKAAKEKVAKEALARLSTPEIQVALENTLEVSDTSEYWVSILNVSCEKSGSSLPEYKEYQVGSKFYTLCKLKQFSGQQFGTSEKLFLSKKAAKASAAREAVLSLRAQGHLPANAQSKKATIPATSIEDSTSPGAQDAGPAHSSDTNSLEVEPSYTASIPPICTLLGLNPPQYAWTPDPQAAGFISGAAYFKGETHSKLQGPVGEVRRVYGKKNARDQCAKAFGWSWKRSGKKGSKELSTWKGRDWRG</sequence>
<reference evidence="1" key="1">
    <citation type="submission" date="2024-02" db="EMBL/GenBank/DDBJ databases">
        <title>Metagenome Assembled Genome of Zalaria obscura JY119.</title>
        <authorList>
            <person name="Vighnesh L."/>
            <person name="Jagadeeshwari U."/>
            <person name="Venkata Ramana C."/>
            <person name="Sasikala C."/>
        </authorList>
    </citation>
    <scope>NUCLEOTIDE SEQUENCE</scope>
    <source>
        <strain evidence="1">JY119</strain>
    </source>
</reference>
<name>A0ACC3SAU1_9PEZI</name>
<evidence type="ECO:0000313" key="1">
    <source>
        <dbReference type="EMBL" id="KAK8204412.1"/>
    </source>
</evidence>
<gene>
    <name evidence="1" type="ORF">M8818_005141</name>
</gene>
<evidence type="ECO:0000313" key="2">
    <source>
        <dbReference type="Proteomes" id="UP001320706"/>
    </source>
</evidence>
<accession>A0ACC3SAU1</accession>
<dbReference type="Proteomes" id="UP001320706">
    <property type="component" value="Unassembled WGS sequence"/>
</dbReference>
<dbReference type="EMBL" id="JAMKPW020000027">
    <property type="protein sequence ID" value="KAK8204412.1"/>
    <property type="molecule type" value="Genomic_DNA"/>
</dbReference>
<protein>
    <submittedName>
        <fullName evidence="1">Uncharacterized protein</fullName>
    </submittedName>
</protein>